<dbReference type="GO" id="GO:0071978">
    <property type="term" value="P:bacterial-type flagellum-dependent swarming motility"/>
    <property type="evidence" value="ECO:0007669"/>
    <property type="project" value="TreeGrafter"/>
</dbReference>
<keyword evidence="9" id="KW-1185">Reference proteome</keyword>
<dbReference type="eggNOG" id="COG4786">
    <property type="taxonomic scope" value="Bacteria"/>
</dbReference>
<evidence type="ECO:0000313" key="9">
    <source>
        <dbReference type="Proteomes" id="UP000009047"/>
    </source>
</evidence>
<gene>
    <name evidence="8" type="ordered locus">Deba_1866</name>
</gene>
<dbReference type="GO" id="GO:0009425">
    <property type="term" value="C:bacterial-type flagellum basal body"/>
    <property type="evidence" value="ECO:0007669"/>
    <property type="project" value="UniProtKB-SubCell"/>
</dbReference>
<dbReference type="InterPro" id="IPR020013">
    <property type="entry name" value="Flagellar_FlgE/F/G"/>
</dbReference>
<feature type="domain" description="Flagellar basal-body/hook protein C-terminal" evidence="6">
    <location>
        <begin position="193"/>
        <end position="236"/>
    </location>
</feature>
<reference evidence="8 9" key="1">
    <citation type="journal article" date="2010" name="Stand. Genomic Sci.">
        <title>Complete genome sequence of Desulfarculus baarsii type strain (2st14).</title>
        <authorList>
            <person name="Sun H."/>
            <person name="Spring S."/>
            <person name="Lapidus A."/>
            <person name="Davenport K."/>
            <person name="Del Rio T.G."/>
            <person name="Tice H."/>
            <person name="Nolan M."/>
            <person name="Copeland A."/>
            <person name="Cheng J.F."/>
            <person name="Lucas S."/>
            <person name="Tapia R."/>
            <person name="Goodwin L."/>
            <person name="Pitluck S."/>
            <person name="Ivanova N."/>
            <person name="Pagani I."/>
            <person name="Mavromatis K."/>
            <person name="Ovchinnikova G."/>
            <person name="Pati A."/>
            <person name="Chen A."/>
            <person name="Palaniappan K."/>
            <person name="Hauser L."/>
            <person name="Chang Y.J."/>
            <person name="Jeffries C.D."/>
            <person name="Detter J.C."/>
            <person name="Han C."/>
            <person name="Rohde M."/>
            <person name="Brambilla E."/>
            <person name="Goker M."/>
            <person name="Woyke T."/>
            <person name="Bristow J."/>
            <person name="Eisen J.A."/>
            <person name="Markowitz V."/>
            <person name="Hugenholtz P."/>
            <person name="Kyrpides N.C."/>
            <person name="Klenk H.P."/>
            <person name="Land M."/>
        </authorList>
    </citation>
    <scope>NUCLEOTIDE SEQUENCE [LARGE SCALE GENOMIC DNA]</scope>
    <source>
        <strain evidence="9">ATCC 33931 / DSM 2075 / LMG 7858 / VKM B-1802 / 2st14</strain>
    </source>
</reference>
<dbReference type="Pfam" id="PF00460">
    <property type="entry name" value="Flg_bb_rod"/>
    <property type="match status" value="1"/>
</dbReference>
<feature type="domain" description="Flagellar hook protein FlgE/F/G-like D1" evidence="7">
    <location>
        <begin position="73"/>
        <end position="137"/>
    </location>
</feature>
<dbReference type="Pfam" id="PF06429">
    <property type="entry name" value="Flg_bbr_C"/>
    <property type="match status" value="1"/>
</dbReference>
<dbReference type="Proteomes" id="UP000009047">
    <property type="component" value="Chromosome"/>
</dbReference>
<dbReference type="SUPFAM" id="SSF117143">
    <property type="entry name" value="Flagellar hook protein flgE"/>
    <property type="match status" value="1"/>
</dbReference>
<dbReference type="PANTHER" id="PTHR30435">
    <property type="entry name" value="FLAGELLAR PROTEIN"/>
    <property type="match status" value="1"/>
</dbReference>
<evidence type="ECO:0000256" key="2">
    <source>
        <dbReference type="ARBA" id="ARBA00009677"/>
    </source>
</evidence>
<dbReference type="RefSeq" id="WP_013258672.1">
    <property type="nucleotide sequence ID" value="NC_014365.1"/>
</dbReference>
<evidence type="ECO:0000259" key="6">
    <source>
        <dbReference type="Pfam" id="PF06429"/>
    </source>
</evidence>
<comment type="subcellular location">
    <subcellularLocation>
        <location evidence="1 4">Bacterial flagellum basal body</location>
    </subcellularLocation>
</comment>
<dbReference type="EMBL" id="CP002085">
    <property type="protein sequence ID" value="ADK85231.1"/>
    <property type="molecule type" value="Genomic_DNA"/>
</dbReference>
<organism evidence="8 9">
    <name type="scientific">Desulfarculus baarsii (strain ATCC 33931 / DSM 2075 / LMG 7858 / VKM B-1802 / 2st14)</name>
    <dbReference type="NCBI Taxonomy" id="644282"/>
    <lineage>
        <taxon>Bacteria</taxon>
        <taxon>Pseudomonadati</taxon>
        <taxon>Thermodesulfobacteriota</taxon>
        <taxon>Desulfarculia</taxon>
        <taxon>Desulfarculales</taxon>
        <taxon>Desulfarculaceae</taxon>
        <taxon>Desulfarculus</taxon>
    </lineage>
</organism>
<proteinExistence type="inferred from homology"/>
<dbReference type="STRING" id="644282.Deba_1866"/>
<evidence type="ECO:0000256" key="3">
    <source>
        <dbReference type="ARBA" id="ARBA00023143"/>
    </source>
</evidence>
<feature type="domain" description="Flagellar basal body rod protein N-terminal" evidence="5">
    <location>
        <begin position="8"/>
        <end position="35"/>
    </location>
</feature>
<keyword evidence="3 4" id="KW-0975">Bacterial flagellum</keyword>
<dbReference type="InterPro" id="IPR037925">
    <property type="entry name" value="FlgE/F/G-like"/>
</dbReference>
<dbReference type="KEGG" id="dbr:Deba_1866"/>
<accession>E1QI38</accession>
<evidence type="ECO:0000259" key="7">
    <source>
        <dbReference type="Pfam" id="PF22692"/>
    </source>
</evidence>
<dbReference type="HOGENOM" id="CLU_013687_0_1_7"/>
<comment type="similarity">
    <text evidence="2 4">Belongs to the flagella basal body rod proteins family.</text>
</comment>
<dbReference type="InterPro" id="IPR001444">
    <property type="entry name" value="Flag_bb_rod_N"/>
</dbReference>
<dbReference type="Pfam" id="PF22692">
    <property type="entry name" value="LlgE_F_G_D1"/>
    <property type="match status" value="1"/>
</dbReference>
<evidence type="ECO:0000313" key="8">
    <source>
        <dbReference type="EMBL" id="ADK85231.1"/>
    </source>
</evidence>
<dbReference type="PANTHER" id="PTHR30435:SF19">
    <property type="entry name" value="FLAGELLAR BASAL-BODY ROD PROTEIN FLGG"/>
    <property type="match status" value="1"/>
</dbReference>
<evidence type="ECO:0000256" key="4">
    <source>
        <dbReference type="RuleBase" id="RU362116"/>
    </source>
</evidence>
<evidence type="ECO:0000259" key="5">
    <source>
        <dbReference type="Pfam" id="PF00460"/>
    </source>
</evidence>
<dbReference type="AlphaFoldDB" id="E1QI38"/>
<evidence type="ECO:0000256" key="1">
    <source>
        <dbReference type="ARBA" id="ARBA00004117"/>
    </source>
</evidence>
<name>E1QI38_DESB2</name>
<dbReference type="InterPro" id="IPR053967">
    <property type="entry name" value="LlgE_F_G-like_D1"/>
</dbReference>
<dbReference type="NCBIfam" id="TIGR03506">
    <property type="entry name" value="FlgEFG_subfam"/>
    <property type="match status" value="2"/>
</dbReference>
<protein>
    <submittedName>
        <fullName evidence="8">Fagellar hook-basal body protein</fullName>
    </submittedName>
</protein>
<dbReference type="InterPro" id="IPR010930">
    <property type="entry name" value="Flg_bb/hook_C_dom"/>
</dbReference>
<sequence length="239" mass="23815">MIIDGIAAGISGMNAAVRRLNQSANNLANISTPGYVPSRVEQADLAGGGVAVVGQTALASGPIVSTGNALDLAIDGAGYFVLQDADGNELYTRAGNFSLNADGQLVDQTGRLVQAEGFQAPQGTAQIQVGADGVVQALGADDAVLAEGQLQIATFANPGGLRAVGGNAFQATDASGPAVIDAAGQPGYGAIASGALQTSGTDIVSEMVGQITAQRSFEANLKTIRTGDEMLGTILDIVG</sequence>
<dbReference type="OrthoDB" id="7357187at2"/>